<evidence type="ECO:0008006" key="3">
    <source>
        <dbReference type="Google" id="ProtNLM"/>
    </source>
</evidence>
<dbReference type="AlphaFoldDB" id="A0A418NJW4"/>
<name>A0A418NJW4_9SPHN</name>
<gene>
    <name evidence="1" type="ORF">D2V04_06340</name>
</gene>
<dbReference type="Proteomes" id="UP000285092">
    <property type="component" value="Unassembled WGS sequence"/>
</dbReference>
<dbReference type="InterPro" id="IPR013783">
    <property type="entry name" value="Ig-like_fold"/>
</dbReference>
<evidence type="ECO:0000313" key="2">
    <source>
        <dbReference type="Proteomes" id="UP000285092"/>
    </source>
</evidence>
<accession>A0A418NJW4</accession>
<reference evidence="1 2" key="1">
    <citation type="submission" date="2018-08" db="EMBL/GenBank/DDBJ databases">
        <title>Altererythrobacter sp.Ery1 and Ery12, the genome sequencing of novel strains in genus Alterythrobacter.</title>
        <authorList>
            <person name="Cheng H."/>
            <person name="Wu Y.-H."/>
            <person name="Fang C."/>
            <person name="Xu X.-W."/>
        </authorList>
    </citation>
    <scope>NUCLEOTIDE SEQUENCE [LARGE SCALE GENOMIC DNA]</scope>
    <source>
        <strain evidence="1 2">Ery1</strain>
    </source>
</reference>
<evidence type="ECO:0000313" key="1">
    <source>
        <dbReference type="EMBL" id="RIV79585.1"/>
    </source>
</evidence>
<protein>
    <recommendedName>
        <fullName evidence="3">Fibronectin type-III domain-containing protein</fullName>
    </recommendedName>
</protein>
<dbReference type="Gene3D" id="2.60.40.10">
    <property type="entry name" value="Immunoglobulins"/>
    <property type="match status" value="1"/>
</dbReference>
<proteinExistence type="predicted"/>
<comment type="caution">
    <text evidence="1">The sequence shown here is derived from an EMBL/GenBank/DDBJ whole genome shotgun (WGS) entry which is preliminary data.</text>
</comment>
<sequence>MEATMPQAIAAQLVAWGVSQAVASIAAYAITTAATYFASGLLRGSPPKPDASEREHKSPTPPRIHVLGARRVFWSLMLYTNTSDSETVDVGAFCEGPINAVLQPYLNDDKVTISGGFVQQLSDGSYDDNKVLAGYNLGANPNTAHAAVVSRVPPWTNNHRGDGIVSGYLIKTGVKGEDFLDIYPQGDNVTMSLAVQGHFCHDPRDPGSDPYNPSTWTYTENAVLHYLWFKTVFMGNDYAAKIAPVEQMWIDAANDCDIAIPLAAGGTEPKYRAAIIFPADADPVQVDDMIRSTFDGWSAVDENGCIRVHSGKLYEPTVSVGPDQIVDYELQEFVEDENRLNEIITRYVSAAHDYNEVECQPWRDDSDIAERGKVVSTTVEHQVPSHTQARRLDKRQMARVNAPQRGRVRTVFSAREALAERYINLTIEEAGTVFFTGAVEVIGGERDSETGGAIIEWVAVDENVDAWNPATEDGQPAPTAAKYYLPPLTAPTIATAVAQIDGSGTFARIAVTFDPISAAAPTWFVRWRIDGEASYVEQEVTPSGSTLLTGAVPADEMIDVGVAYNSGGRFSGWSADTTISTSTANLAPAAPSEVTSTGAAGEAEVTWRNPSSANLSYVKLFRNTADDFGTAADVSGEIVGGLGQVMSVVDGGLAPGTYWWWVVAYNANEIASAPGGPATATVA</sequence>
<keyword evidence="2" id="KW-1185">Reference proteome</keyword>
<dbReference type="EMBL" id="QXFK01000014">
    <property type="protein sequence ID" value="RIV79585.1"/>
    <property type="molecule type" value="Genomic_DNA"/>
</dbReference>
<organism evidence="1 2">
    <name type="scientific">Pelagerythrobacter aerophilus</name>
    <dbReference type="NCBI Taxonomy" id="2306995"/>
    <lineage>
        <taxon>Bacteria</taxon>
        <taxon>Pseudomonadati</taxon>
        <taxon>Pseudomonadota</taxon>
        <taxon>Alphaproteobacteria</taxon>
        <taxon>Sphingomonadales</taxon>
        <taxon>Erythrobacteraceae</taxon>
        <taxon>Pelagerythrobacter</taxon>
    </lineage>
</organism>